<keyword evidence="5" id="KW-0762">Sugar transport</keyword>
<keyword evidence="8 9" id="KW-0472">Membrane</keyword>
<feature type="transmembrane region" description="Helical" evidence="9">
    <location>
        <begin position="182"/>
        <end position="204"/>
    </location>
</feature>
<accession>A0A081C2A4</accession>
<dbReference type="STRING" id="1499967.U27_05684"/>
<evidence type="ECO:0000256" key="6">
    <source>
        <dbReference type="ARBA" id="ARBA00022692"/>
    </source>
</evidence>
<keyword evidence="12" id="KW-1185">Reference proteome</keyword>
<evidence type="ECO:0000256" key="5">
    <source>
        <dbReference type="ARBA" id="ARBA00022597"/>
    </source>
</evidence>
<evidence type="ECO:0000256" key="4">
    <source>
        <dbReference type="ARBA" id="ARBA00022475"/>
    </source>
</evidence>
<feature type="transmembrane region" description="Helical" evidence="9">
    <location>
        <begin position="138"/>
        <end position="161"/>
    </location>
</feature>
<organism evidence="11">
    <name type="scientific">Vecturithrix granuli</name>
    <dbReference type="NCBI Taxonomy" id="1499967"/>
    <lineage>
        <taxon>Bacteria</taxon>
        <taxon>Candidatus Moduliflexota</taxon>
        <taxon>Candidatus Vecturitrichia</taxon>
        <taxon>Candidatus Vecturitrichales</taxon>
        <taxon>Candidatus Vecturitrichaceae</taxon>
        <taxon>Candidatus Vecturithrix</taxon>
    </lineage>
</organism>
<feature type="transmembrane region" description="Helical" evidence="9">
    <location>
        <begin position="9"/>
        <end position="30"/>
    </location>
</feature>
<dbReference type="PANTHER" id="PTHR32243:SF50">
    <property type="entry name" value="MALTOSE_MALTODEXTRIN TRANSPORT SYSTEM PERMEASE PROTEIN MALG"/>
    <property type="match status" value="1"/>
</dbReference>
<dbReference type="HOGENOM" id="CLU_016047_1_2_0"/>
<dbReference type="InterPro" id="IPR000515">
    <property type="entry name" value="MetI-like"/>
</dbReference>
<evidence type="ECO:0000256" key="1">
    <source>
        <dbReference type="ARBA" id="ARBA00004651"/>
    </source>
</evidence>
<feature type="transmembrane region" description="Helical" evidence="9">
    <location>
        <begin position="69"/>
        <end position="93"/>
    </location>
</feature>
<dbReference type="PROSITE" id="PS50928">
    <property type="entry name" value="ABC_TM1"/>
    <property type="match status" value="1"/>
</dbReference>
<evidence type="ECO:0000256" key="9">
    <source>
        <dbReference type="RuleBase" id="RU363032"/>
    </source>
</evidence>
<dbReference type="CDD" id="cd06261">
    <property type="entry name" value="TM_PBP2"/>
    <property type="match status" value="1"/>
</dbReference>
<dbReference type="InterPro" id="IPR050901">
    <property type="entry name" value="BP-dep_ABC_trans_perm"/>
</dbReference>
<dbReference type="GO" id="GO:0005886">
    <property type="term" value="C:plasma membrane"/>
    <property type="evidence" value="ECO:0007669"/>
    <property type="project" value="UniProtKB-SubCell"/>
</dbReference>
<name>A0A081C2A4_VECG1</name>
<dbReference type="Gene3D" id="1.10.3720.10">
    <property type="entry name" value="MetI-like"/>
    <property type="match status" value="1"/>
</dbReference>
<dbReference type="EMBL" id="DF820468">
    <property type="protein sequence ID" value="GAK58709.1"/>
    <property type="molecule type" value="Genomic_DNA"/>
</dbReference>
<feature type="transmembrane region" description="Helical" evidence="9">
    <location>
        <begin position="105"/>
        <end position="126"/>
    </location>
</feature>
<dbReference type="GO" id="GO:0055085">
    <property type="term" value="P:transmembrane transport"/>
    <property type="evidence" value="ECO:0007669"/>
    <property type="project" value="InterPro"/>
</dbReference>
<dbReference type="Pfam" id="PF00528">
    <property type="entry name" value="BPD_transp_1"/>
    <property type="match status" value="1"/>
</dbReference>
<keyword evidence="4" id="KW-1003">Cell membrane</keyword>
<dbReference type="PANTHER" id="PTHR32243">
    <property type="entry name" value="MALTOSE TRANSPORT SYSTEM PERMEASE-RELATED"/>
    <property type="match status" value="1"/>
</dbReference>
<evidence type="ECO:0000256" key="2">
    <source>
        <dbReference type="ARBA" id="ARBA00009047"/>
    </source>
</evidence>
<keyword evidence="7 9" id="KW-1133">Transmembrane helix</keyword>
<dbReference type="eggNOG" id="COG0395">
    <property type="taxonomic scope" value="Bacteria"/>
</dbReference>
<dbReference type="SUPFAM" id="SSF161098">
    <property type="entry name" value="MetI-like"/>
    <property type="match status" value="1"/>
</dbReference>
<evidence type="ECO:0000256" key="7">
    <source>
        <dbReference type="ARBA" id="ARBA00022989"/>
    </source>
</evidence>
<proteinExistence type="inferred from homology"/>
<dbReference type="InterPro" id="IPR035906">
    <property type="entry name" value="MetI-like_sf"/>
</dbReference>
<evidence type="ECO:0000313" key="12">
    <source>
        <dbReference type="Proteomes" id="UP000030661"/>
    </source>
</evidence>
<evidence type="ECO:0000313" key="11">
    <source>
        <dbReference type="EMBL" id="GAK58709.1"/>
    </source>
</evidence>
<keyword evidence="3 9" id="KW-0813">Transport</keyword>
<sequence>MHVRLKQQIIVIFSLLFLGLLVFAPFYWIFSASVKSPQEIISRTPTLFPQTFTLQHYDKLLSSSDYPTYLRNSVIVALWTMSITVVLSTLAAYGLYRIKFPGRQAIFRIILATYAFPGVLLLIPLYSFMSAIGLIDKLAALVIVNVTFAAPFAVWMLQAFFRTIPSDLEEAARLDGATLLQTLLKIILPLSAPGIASIAIFAFIMSWTEYMFASILVNSEASRTLPVGLAGIIGQYQIDWGLLLAGATLTTLPVILLFSFVGRHFVEGLTTGAVKS</sequence>
<dbReference type="AlphaFoldDB" id="A0A081C2A4"/>
<comment type="subcellular location">
    <subcellularLocation>
        <location evidence="1 9">Cell membrane</location>
        <topology evidence="1 9">Multi-pass membrane protein</topology>
    </subcellularLocation>
</comment>
<comment type="similarity">
    <text evidence="2">Belongs to the binding-protein-dependent transport system permease family. MalFG subfamily.</text>
</comment>
<gene>
    <name evidence="11" type="ORF">U27_05684</name>
</gene>
<feature type="transmembrane region" description="Helical" evidence="9">
    <location>
        <begin position="240"/>
        <end position="261"/>
    </location>
</feature>
<evidence type="ECO:0000256" key="8">
    <source>
        <dbReference type="ARBA" id="ARBA00023136"/>
    </source>
</evidence>
<feature type="domain" description="ABC transmembrane type-1" evidence="10">
    <location>
        <begin position="70"/>
        <end position="261"/>
    </location>
</feature>
<reference evidence="11" key="1">
    <citation type="journal article" date="2015" name="PeerJ">
        <title>First genomic representation of candidate bacterial phylum KSB3 points to enhanced environmental sensing as a trigger of wastewater bulking.</title>
        <authorList>
            <person name="Sekiguchi Y."/>
            <person name="Ohashi A."/>
            <person name="Parks D.H."/>
            <person name="Yamauchi T."/>
            <person name="Tyson G.W."/>
            <person name="Hugenholtz P."/>
        </authorList>
    </citation>
    <scope>NUCLEOTIDE SEQUENCE [LARGE SCALE GENOMIC DNA]</scope>
</reference>
<keyword evidence="6 9" id="KW-0812">Transmembrane</keyword>
<protein>
    <submittedName>
        <fullName evidence="11">ABC transporter, permease protein, MalFG family protein</fullName>
    </submittedName>
</protein>
<dbReference type="Proteomes" id="UP000030661">
    <property type="component" value="Unassembled WGS sequence"/>
</dbReference>
<evidence type="ECO:0000256" key="3">
    <source>
        <dbReference type="ARBA" id="ARBA00022448"/>
    </source>
</evidence>
<evidence type="ECO:0000259" key="10">
    <source>
        <dbReference type="PROSITE" id="PS50928"/>
    </source>
</evidence>